<reference evidence="1" key="1">
    <citation type="submission" date="2015-12" db="EMBL/GenBank/DDBJ databases">
        <title>Klebsiella pneumoniae strain KP04 plasmid pKP04VIM, complete sequence.</title>
        <authorList>
            <person name="Li R."/>
            <person name="Lin D."/>
            <person name="Chen C."/>
        </authorList>
    </citation>
    <scope>NUCLEOTIDE SEQUENCE</scope>
    <source>
        <plasmid evidence="1">pKP04VIM</plasmid>
    </source>
</reference>
<dbReference type="AlphaFoldDB" id="A0A1B1LQU6"/>
<dbReference type="GeneID" id="93757006"/>
<organism evidence="1">
    <name type="scientific">Klebsiella pneumoniae</name>
    <dbReference type="NCBI Taxonomy" id="573"/>
    <lineage>
        <taxon>Bacteria</taxon>
        <taxon>Pseudomonadati</taxon>
        <taxon>Pseudomonadota</taxon>
        <taxon>Gammaproteobacteria</taxon>
        <taxon>Enterobacterales</taxon>
        <taxon>Enterobacteriaceae</taxon>
        <taxon>Klebsiella/Raoultella group</taxon>
        <taxon>Klebsiella</taxon>
        <taxon>Klebsiella pneumoniae complex</taxon>
    </lineage>
</organism>
<dbReference type="EMBL" id="KU318421">
    <property type="protein sequence ID" value="ANS55432.1"/>
    <property type="molecule type" value="Genomic_DNA"/>
</dbReference>
<evidence type="ECO:0000313" key="1">
    <source>
        <dbReference type="EMBL" id="ANS55432.1"/>
    </source>
</evidence>
<accession>A0A1B1LQU6</accession>
<protein>
    <submittedName>
        <fullName evidence="1">Uncharacterized protein</fullName>
    </submittedName>
</protein>
<keyword evidence="1" id="KW-0614">Plasmid</keyword>
<dbReference type="RefSeq" id="WP_017900829.1">
    <property type="nucleotide sequence ID" value="NZ_AP018583.1"/>
</dbReference>
<sequence>MNTSSSLNLMVDAADDSEWKRANGYQKEERPVQTIRKVIIKGAWPVVIFCGSKLQLVVAARDLDGFRHIETRIDGQNLVVGQMGNGVIRTGQHLSVSGSGNIVSAGDVFEVSWH</sequence>
<proteinExistence type="predicted"/>
<name>A0A1B1LQU6_KLEPN</name>
<geneLocation type="plasmid" evidence="1">
    <name>pKP04VIM</name>
</geneLocation>